<gene>
    <name evidence="1" type="ordered locus">Celgi_2852</name>
</gene>
<reference evidence="2" key="1">
    <citation type="submission" date="2011-04" db="EMBL/GenBank/DDBJ databases">
        <title>Complete sequence of Cellvibrio gilvus ATCC 13127.</title>
        <authorList>
            <person name="Lucas S."/>
            <person name="Han J."/>
            <person name="Lapidus A."/>
            <person name="Cheng J.-F."/>
            <person name="Goodwin L."/>
            <person name="Pitluck S."/>
            <person name="Peters L."/>
            <person name="Munk A."/>
            <person name="Detter J.C."/>
            <person name="Han C."/>
            <person name="Tapia R."/>
            <person name="Land M."/>
            <person name="Hauser L."/>
            <person name="Kyrpides N."/>
            <person name="Ivanova N."/>
            <person name="Ovchinnikova G."/>
            <person name="Pagani I."/>
            <person name="Mead D."/>
            <person name="Brumm P."/>
            <person name="Woyke T."/>
        </authorList>
    </citation>
    <scope>NUCLEOTIDE SEQUENCE [LARGE SCALE GENOMIC DNA]</scope>
    <source>
        <strain evidence="2">ATCC 13127 / NRRL B-14078</strain>
    </source>
</reference>
<keyword evidence="2" id="KW-1185">Reference proteome</keyword>
<accession>F8A5A1</accession>
<dbReference type="Gene3D" id="3.30.1310.10">
    <property type="entry name" value="Nucleoid-associated protein YbaB-like domain"/>
    <property type="match status" value="1"/>
</dbReference>
<dbReference type="Proteomes" id="UP000000485">
    <property type="component" value="Chromosome"/>
</dbReference>
<name>F8A5A1_CELGA</name>
<sequence>MDQAMPQALDALRAETEAAAAPFLRGPAGPATGRDSTGRVEATLSREGRVQAVRIHVAWAEDLEPVALGAAVMEALQGAANERARAWGDAAVGQEAAVDALGVQAVSAHAAPAPTEQPSGVPRPPDAATFDRIRQALLAGRDSVPPEMLQAMVRQLRELNDSIDGVRQQVTASVTAGFVGHSPDRHVEATVNGAGDPTSIRYDERWLAGAHASNIAHQTLEALRAAGRAAAGHDPTSIIASSAIGRVSALLEDPERFVANLDLPSARTPDVR</sequence>
<dbReference type="HOGENOM" id="CLU_1021931_0_0_11"/>
<dbReference type="AlphaFoldDB" id="F8A5A1"/>
<evidence type="ECO:0008006" key="3">
    <source>
        <dbReference type="Google" id="ProtNLM"/>
    </source>
</evidence>
<proteinExistence type="predicted"/>
<dbReference type="eggNOG" id="ENOG503446N">
    <property type="taxonomic scope" value="Bacteria"/>
</dbReference>
<evidence type="ECO:0000313" key="2">
    <source>
        <dbReference type="Proteomes" id="UP000000485"/>
    </source>
</evidence>
<dbReference type="KEGG" id="cga:Celgi_2852"/>
<dbReference type="STRING" id="593907.Celgi_2852"/>
<dbReference type="InterPro" id="IPR036894">
    <property type="entry name" value="YbaB-like_sf"/>
</dbReference>
<dbReference type="EMBL" id="CP002665">
    <property type="protein sequence ID" value="AEI13345.1"/>
    <property type="molecule type" value="Genomic_DNA"/>
</dbReference>
<evidence type="ECO:0000313" key="1">
    <source>
        <dbReference type="EMBL" id="AEI13345.1"/>
    </source>
</evidence>
<organism evidence="1 2">
    <name type="scientific">Cellulomonas gilvus (strain ATCC 13127 / NRRL B-14078)</name>
    <name type="common">Cellvibrio gilvus</name>
    <dbReference type="NCBI Taxonomy" id="593907"/>
    <lineage>
        <taxon>Bacteria</taxon>
        <taxon>Bacillati</taxon>
        <taxon>Actinomycetota</taxon>
        <taxon>Actinomycetes</taxon>
        <taxon>Micrococcales</taxon>
        <taxon>Cellulomonadaceae</taxon>
        <taxon>Cellulomonas</taxon>
    </lineage>
</organism>
<protein>
    <recommendedName>
        <fullName evidence="3">YbaB/EbfC DNA-binding family protein</fullName>
    </recommendedName>
</protein>